<gene>
    <name evidence="2" type="ORF">LSALG_LOCUS9636</name>
</gene>
<dbReference type="AlphaFoldDB" id="A0AA35V2L2"/>
<sequence>MPHSDGGSSSSPFLLALYLSGMALGTTLSSRICGGHWVEPEVVPDLSFMRRQRPRYAEPDFSDPTLDDAMRGLSDAWEECHRIMASLVAVMRHLGMDHSPFPSANSLYHLLLSHTTLVMMVPVLQA</sequence>
<keyword evidence="1" id="KW-0732">Signal</keyword>
<name>A0AA35V2L2_LACSI</name>
<proteinExistence type="predicted"/>
<dbReference type="Proteomes" id="UP001177003">
    <property type="component" value="Chromosome 1"/>
</dbReference>
<feature type="chain" id="PRO_5041341696" evidence="1">
    <location>
        <begin position="30"/>
        <end position="126"/>
    </location>
</feature>
<feature type="signal peptide" evidence="1">
    <location>
        <begin position="1"/>
        <end position="29"/>
    </location>
</feature>
<organism evidence="2 3">
    <name type="scientific">Lactuca saligna</name>
    <name type="common">Willowleaf lettuce</name>
    <dbReference type="NCBI Taxonomy" id="75948"/>
    <lineage>
        <taxon>Eukaryota</taxon>
        <taxon>Viridiplantae</taxon>
        <taxon>Streptophyta</taxon>
        <taxon>Embryophyta</taxon>
        <taxon>Tracheophyta</taxon>
        <taxon>Spermatophyta</taxon>
        <taxon>Magnoliopsida</taxon>
        <taxon>eudicotyledons</taxon>
        <taxon>Gunneridae</taxon>
        <taxon>Pentapetalae</taxon>
        <taxon>asterids</taxon>
        <taxon>campanulids</taxon>
        <taxon>Asterales</taxon>
        <taxon>Asteraceae</taxon>
        <taxon>Cichorioideae</taxon>
        <taxon>Cichorieae</taxon>
        <taxon>Lactucinae</taxon>
        <taxon>Lactuca</taxon>
    </lineage>
</organism>
<reference evidence="2" key="1">
    <citation type="submission" date="2023-04" db="EMBL/GenBank/DDBJ databases">
        <authorList>
            <person name="Vijverberg K."/>
            <person name="Xiong W."/>
            <person name="Schranz E."/>
        </authorList>
    </citation>
    <scope>NUCLEOTIDE SEQUENCE</scope>
</reference>
<accession>A0AA35V2L2</accession>
<protein>
    <submittedName>
        <fullName evidence="2">Uncharacterized protein</fullName>
    </submittedName>
</protein>
<evidence type="ECO:0000313" key="3">
    <source>
        <dbReference type="Proteomes" id="UP001177003"/>
    </source>
</evidence>
<dbReference type="EMBL" id="OX465077">
    <property type="protein sequence ID" value="CAI9269254.1"/>
    <property type="molecule type" value="Genomic_DNA"/>
</dbReference>
<evidence type="ECO:0000313" key="2">
    <source>
        <dbReference type="EMBL" id="CAI9269254.1"/>
    </source>
</evidence>
<keyword evidence="3" id="KW-1185">Reference proteome</keyword>
<evidence type="ECO:0000256" key="1">
    <source>
        <dbReference type="SAM" id="SignalP"/>
    </source>
</evidence>